<dbReference type="RefSeq" id="WP_188771060.1">
    <property type="nucleotide sequence ID" value="NZ_BMKK01000017.1"/>
</dbReference>
<dbReference type="InterPro" id="IPR000639">
    <property type="entry name" value="Epox_hydrolase-like"/>
</dbReference>
<dbReference type="GO" id="GO:0016787">
    <property type="term" value="F:hydrolase activity"/>
    <property type="evidence" value="ECO:0007669"/>
    <property type="project" value="UniProtKB-KW"/>
</dbReference>
<dbReference type="Pfam" id="PF00561">
    <property type="entry name" value="Abhydrolase_1"/>
    <property type="match status" value="1"/>
</dbReference>
<evidence type="ECO:0000256" key="1">
    <source>
        <dbReference type="ARBA" id="ARBA00022801"/>
    </source>
</evidence>
<feature type="domain" description="AB hydrolase-1" evidence="2">
    <location>
        <begin position="13"/>
        <end position="110"/>
    </location>
</feature>
<dbReference type="PRINTS" id="PR00412">
    <property type="entry name" value="EPOXHYDRLASE"/>
</dbReference>
<sequence>MKLFFRKTGEGQPILILHGVFGSSDNWFSISKMIAEKGYAVYAIDARNHGQSPRSEDFSYELMADDLNEFIEDNQLEKPVIIGHSMGGKTVMHFAMKYPDKYSKLIVVDIAPKFYPSHHGHIIQGLNSIDLSTLTNRNEADVQLSKYVTNAGEKQFLLKNLYRTEDGKFDWRINLPVLSREIYQIGGDFTDAKEVTAPTLFLRGSESGYIYDEDIPVIRDIFPNAIVQTIEGAGHWVQAEKPAEFVAAVLDFIS</sequence>
<reference evidence="3" key="1">
    <citation type="journal article" date="2014" name="Int. J. Syst. Evol. Microbiol.">
        <title>Complete genome sequence of Corynebacterium casei LMG S-19264T (=DSM 44701T), isolated from a smear-ripened cheese.</title>
        <authorList>
            <consortium name="US DOE Joint Genome Institute (JGI-PGF)"/>
            <person name="Walter F."/>
            <person name="Albersmeier A."/>
            <person name="Kalinowski J."/>
            <person name="Ruckert C."/>
        </authorList>
    </citation>
    <scope>NUCLEOTIDE SEQUENCE</scope>
    <source>
        <strain evidence="3">CGMCC 1.15958</strain>
    </source>
</reference>
<dbReference type="InterPro" id="IPR000073">
    <property type="entry name" value="AB_hydrolase_1"/>
</dbReference>
<evidence type="ECO:0000259" key="2">
    <source>
        <dbReference type="Pfam" id="PF00561"/>
    </source>
</evidence>
<proteinExistence type="predicted"/>
<evidence type="ECO:0000313" key="3">
    <source>
        <dbReference type="EMBL" id="GGD81441.1"/>
    </source>
</evidence>
<dbReference type="PANTHER" id="PTHR46118">
    <property type="entry name" value="PROTEIN ABHD11"/>
    <property type="match status" value="1"/>
</dbReference>
<comment type="caution">
    <text evidence="3">The sequence shown here is derived from an EMBL/GenBank/DDBJ whole genome shotgun (WGS) entry which is preliminary data.</text>
</comment>
<dbReference type="Gene3D" id="3.40.50.1820">
    <property type="entry name" value="alpha/beta hydrolase"/>
    <property type="match status" value="1"/>
</dbReference>
<keyword evidence="1 3" id="KW-0378">Hydrolase</keyword>
<organism evidence="3 4">
    <name type="scientific">Emticicia aquatilis</name>
    <dbReference type="NCBI Taxonomy" id="1537369"/>
    <lineage>
        <taxon>Bacteria</taxon>
        <taxon>Pseudomonadati</taxon>
        <taxon>Bacteroidota</taxon>
        <taxon>Cytophagia</taxon>
        <taxon>Cytophagales</taxon>
        <taxon>Leadbetterellaceae</taxon>
        <taxon>Emticicia</taxon>
    </lineage>
</organism>
<reference evidence="3" key="2">
    <citation type="submission" date="2020-09" db="EMBL/GenBank/DDBJ databases">
        <authorList>
            <person name="Sun Q."/>
            <person name="Zhou Y."/>
        </authorList>
    </citation>
    <scope>NUCLEOTIDE SEQUENCE</scope>
    <source>
        <strain evidence="3">CGMCC 1.15958</strain>
    </source>
</reference>
<dbReference type="AlphaFoldDB" id="A0A916Z9G2"/>
<dbReference type="EMBL" id="BMKK01000017">
    <property type="protein sequence ID" value="GGD81441.1"/>
    <property type="molecule type" value="Genomic_DNA"/>
</dbReference>
<keyword evidence="4" id="KW-1185">Reference proteome</keyword>
<dbReference type="SUPFAM" id="SSF53474">
    <property type="entry name" value="alpha/beta-Hydrolases"/>
    <property type="match status" value="1"/>
</dbReference>
<dbReference type="InterPro" id="IPR029058">
    <property type="entry name" value="AB_hydrolase_fold"/>
</dbReference>
<dbReference type="PRINTS" id="PR00111">
    <property type="entry name" value="ABHYDROLASE"/>
</dbReference>
<gene>
    <name evidence="3" type="ORF">GCM10011514_51920</name>
</gene>
<dbReference type="PANTHER" id="PTHR46118:SF4">
    <property type="entry name" value="PROTEIN ABHD11"/>
    <property type="match status" value="1"/>
</dbReference>
<dbReference type="Proteomes" id="UP000609064">
    <property type="component" value="Unassembled WGS sequence"/>
</dbReference>
<evidence type="ECO:0000313" key="4">
    <source>
        <dbReference type="Proteomes" id="UP000609064"/>
    </source>
</evidence>
<name>A0A916Z9G2_9BACT</name>
<protein>
    <submittedName>
        <fullName evidence="3">Alpha/beta hydrolase</fullName>
    </submittedName>
</protein>
<accession>A0A916Z9G2</accession>